<proteinExistence type="inferred from homology"/>
<dbReference type="Pfam" id="PF22679">
    <property type="entry name" value="T1R_D3-like"/>
    <property type="match status" value="1"/>
</dbReference>
<evidence type="ECO:0000256" key="5">
    <source>
        <dbReference type="ARBA" id="ARBA00022747"/>
    </source>
</evidence>
<keyword evidence="6 13" id="KW-0255">Endonuclease</keyword>
<dbReference type="InterPro" id="IPR051268">
    <property type="entry name" value="Type-I_R_enzyme_R_subunit"/>
</dbReference>
<dbReference type="SMART" id="SM00487">
    <property type="entry name" value="DEXDc"/>
    <property type="match status" value="1"/>
</dbReference>
<evidence type="ECO:0000256" key="3">
    <source>
        <dbReference type="ARBA" id="ARBA00022722"/>
    </source>
</evidence>
<dbReference type="NCBIfam" id="TIGR00348">
    <property type="entry name" value="hsdR"/>
    <property type="match status" value="1"/>
</dbReference>
<keyword evidence="14" id="KW-1185">Reference proteome</keyword>
<keyword evidence="4 10" id="KW-0547">Nucleotide-binding</keyword>
<dbReference type="PANTHER" id="PTHR30195:SF15">
    <property type="entry name" value="TYPE I RESTRICTION ENZYME HINDI ENDONUCLEASE SUBUNIT"/>
    <property type="match status" value="1"/>
</dbReference>
<evidence type="ECO:0000313" key="13">
    <source>
        <dbReference type="EMBL" id="MFH6767522.1"/>
    </source>
</evidence>
<dbReference type="InterPro" id="IPR007409">
    <property type="entry name" value="Restrct_endonuc_type1_HsdR_N"/>
</dbReference>
<dbReference type="Proteomes" id="UP001610104">
    <property type="component" value="Unassembled WGS sequence"/>
</dbReference>
<dbReference type="InterPro" id="IPR004473">
    <property type="entry name" value="Restrct_endonuc_typeI_HsdR"/>
</dbReference>
<keyword evidence="9 10" id="KW-0238">DNA-binding</keyword>
<evidence type="ECO:0000256" key="2">
    <source>
        <dbReference type="ARBA" id="ARBA00008598"/>
    </source>
</evidence>
<evidence type="ECO:0000256" key="8">
    <source>
        <dbReference type="ARBA" id="ARBA00022840"/>
    </source>
</evidence>
<dbReference type="CDD" id="cd22332">
    <property type="entry name" value="HsdR_N"/>
    <property type="match status" value="1"/>
</dbReference>
<keyword evidence="7 10" id="KW-0378">Hydrolase</keyword>
<comment type="similarity">
    <text evidence="2 10">Belongs to the HsdR family.</text>
</comment>
<evidence type="ECO:0000313" key="14">
    <source>
        <dbReference type="Proteomes" id="UP001610104"/>
    </source>
</evidence>
<dbReference type="InterPro" id="IPR027417">
    <property type="entry name" value="P-loop_NTPase"/>
</dbReference>
<dbReference type="GO" id="GO:0009035">
    <property type="term" value="F:type I site-specific deoxyribonuclease activity"/>
    <property type="evidence" value="ECO:0007669"/>
    <property type="project" value="UniProtKB-EC"/>
</dbReference>
<dbReference type="EMBL" id="JBAWKC010000001">
    <property type="protein sequence ID" value="MFH6767522.1"/>
    <property type="molecule type" value="Genomic_DNA"/>
</dbReference>
<protein>
    <recommendedName>
        <fullName evidence="10">Type I restriction enzyme endonuclease subunit</fullName>
        <shortName evidence="10">R protein</shortName>
        <ecNumber evidence="10">3.1.21.3</ecNumber>
    </recommendedName>
</protein>
<keyword evidence="3" id="KW-0540">Nuclease</keyword>
<dbReference type="RefSeq" id="WP_395436819.1">
    <property type="nucleotide sequence ID" value="NZ_JBAWKC010000001.1"/>
</dbReference>
<dbReference type="CDD" id="cd18030">
    <property type="entry name" value="DEXHc_RE_I_HsdR"/>
    <property type="match status" value="1"/>
</dbReference>
<name>A0ABW7MP52_9FLAO</name>
<dbReference type="InterPro" id="IPR040980">
    <property type="entry name" value="SWI2_SNF2"/>
</dbReference>
<organism evidence="13 14">
    <name type="scientific">Gaetbulibacter aquiaggeris</name>
    <dbReference type="NCBI Taxonomy" id="1735373"/>
    <lineage>
        <taxon>Bacteria</taxon>
        <taxon>Pseudomonadati</taxon>
        <taxon>Bacteroidota</taxon>
        <taxon>Flavobacteriia</taxon>
        <taxon>Flavobacteriales</taxon>
        <taxon>Flavobacteriaceae</taxon>
        <taxon>Gaetbulibacter</taxon>
    </lineage>
</organism>
<evidence type="ECO:0000259" key="12">
    <source>
        <dbReference type="PROSITE" id="PS51192"/>
    </source>
</evidence>
<dbReference type="Gene3D" id="3.40.50.300">
    <property type="entry name" value="P-loop containing nucleotide triphosphate hydrolases"/>
    <property type="match status" value="2"/>
</dbReference>
<keyword evidence="8 10" id="KW-0067">ATP-binding</keyword>
<comment type="caution">
    <text evidence="13">The sequence shown here is derived from an EMBL/GenBank/DDBJ whole genome shotgun (WGS) entry which is preliminary data.</text>
</comment>
<dbReference type="Pfam" id="PF18766">
    <property type="entry name" value="SWI2_SNF2"/>
    <property type="match status" value="1"/>
</dbReference>
<dbReference type="PROSITE" id="PS51192">
    <property type="entry name" value="HELICASE_ATP_BIND_1"/>
    <property type="match status" value="1"/>
</dbReference>
<comment type="catalytic activity">
    <reaction evidence="1 10">
        <text>Endonucleolytic cleavage of DNA to give random double-stranded fragments with terminal 5'-phosphates, ATP is simultaneously hydrolyzed.</text>
        <dbReference type="EC" id="3.1.21.3"/>
    </reaction>
</comment>
<reference evidence="13 14" key="1">
    <citation type="submission" date="2024-02" db="EMBL/GenBank/DDBJ databases">
        <title>A Gaetbulibacter species isolated from tidal flats and genomic insights of their niches.</title>
        <authorList>
            <person name="Ye Y."/>
        </authorList>
    </citation>
    <scope>NUCLEOTIDE SEQUENCE [LARGE SCALE GENOMIC DNA]</scope>
    <source>
        <strain evidence="13 14">KEM-8</strain>
    </source>
</reference>
<dbReference type="EC" id="3.1.21.3" evidence="10"/>
<keyword evidence="11" id="KW-0175">Coiled coil</keyword>
<evidence type="ECO:0000256" key="1">
    <source>
        <dbReference type="ARBA" id="ARBA00000851"/>
    </source>
</evidence>
<dbReference type="Pfam" id="PF04313">
    <property type="entry name" value="HSDR_N"/>
    <property type="match status" value="1"/>
</dbReference>
<dbReference type="CDD" id="cd18800">
    <property type="entry name" value="SF2_C_EcoR124I-like"/>
    <property type="match status" value="1"/>
</dbReference>
<evidence type="ECO:0000256" key="4">
    <source>
        <dbReference type="ARBA" id="ARBA00022741"/>
    </source>
</evidence>
<dbReference type="PANTHER" id="PTHR30195">
    <property type="entry name" value="TYPE I SITE-SPECIFIC DEOXYRIBONUCLEASE PROTEIN SUBUNIT M AND R"/>
    <property type="match status" value="1"/>
</dbReference>
<dbReference type="Gene3D" id="3.90.1570.50">
    <property type="match status" value="1"/>
</dbReference>
<accession>A0ABW7MP52</accession>
<evidence type="ECO:0000256" key="6">
    <source>
        <dbReference type="ARBA" id="ARBA00022759"/>
    </source>
</evidence>
<dbReference type="SUPFAM" id="SSF52540">
    <property type="entry name" value="P-loop containing nucleoside triphosphate hydrolases"/>
    <property type="match status" value="2"/>
</dbReference>
<feature type="domain" description="Helicase ATP-binding" evidence="12">
    <location>
        <begin position="296"/>
        <end position="455"/>
    </location>
</feature>
<evidence type="ECO:0000256" key="7">
    <source>
        <dbReference type="ARBA" id="ARBA00022801"/>
    </source>
</evidence>
<sequence length="1064" mass="122959">MSKIYSEDQLIEQPCMDIFQELIWEVANVYEGETFGELGTLGRDSEADVILRTRFYQAIKTLNPNLPQQAYDFAYDVINSDEATKGLVDINLDKYNFLKDGIPVNYKDKKGEIVRNKKIKVFDFETPENNNFIAVQQLWMEGKSKRKKRPDVVGFVNGIPLVFIELKGINVKLRAAYEKNFRDYKNTIPKIFHCNAFVIISNGAESKMGSITSKYEHFNDWKRISEEDEGIVSLDTIIKGTCEKSRLLDLFENFILYDTSIGSVSKLVARNHQFIGVNKAIKHFQETRQNAKDGKISIEDAQKLGVFWHTQGSGKSYSMVFLCQKILRVLGGGYTFLLVTDRNELDKQIYGTFAGVGAVKDKTARATSGENLKELLKTDKRFLFSIIHKFNFDEQITDRDNIIVISDEAHRTQGGSLALNLRKALPNASFIGFTGTPLFKDDELTRRIFGDYVSKYDFKRSIEDGATVPLYYENRGEKLKLDNPRINQEIREAIEAQDLDSNQEDKLKKLFAREYPILTSEKRLRAIAKDVVQHFNTRGYKGKAMFVALDKVTAVKMYDYITEAWEEYLEEQQKEIQNIQDEQEQLSRQQQWNWSKETEIAVVVSHEQNEIEKFEAWGLDIEPHRLKMNTSDLEKEFKDEDHPFRFAIVCAMWITGFDVKSLSTMYIDKPLKSHTLMQTIARANRVHKDKNNGLIVDYIETYKALLEALAIYGSSEGKGGSEGGIDAPVKPLEELVSELAEASKTTELFLKDECKFSLSKIVDTQDNLHRIKHMQEGYNAICVTDETKAKFGVLARELFKKYKALMPEKSIYEFQEKRDAINALYTMINAKIEEADVTHIVKQVQDVVNKSIESLILELEKVEGYGQKIDISSLDFKKIEEEFLKVKENQNVAVQSLKDKVSKKLNRLLDQNPLRIDFYERYQEIIDDYNRGKEYRSIKEIFDELIVLLGDLSEEGKRAERENLAEDELTVFDMLTKDKKISDKEKAEVKNAARELLERLKKKEFKVQHWAEKIQTASAVRKVIEDYLFEKLPSPSYDHDISVKAEILYNDFKERYAYYEMDAA</sequence>
<gene>
    <name evidence="13" type="ORF">V8G56_02145</name>
</gene>
<comment type="subunit">
    <text evidence="10">The type I restriction/modification system is composed of three polypeptides R, M and S.</text>
</comment>
<evidence type="ECO:0000256" key="11">
    <source>
        <dbReference type="SAM" id="Coils"/>
    </source>
</evidence>
<feature type="coiled-coil region" evidence="11">
    <location>
        <begin position="562"/>
        <end position="589"/>
    </location>
</feature>
<comment type="function">
    <text evidence="10">Subunit R is required for both nuclease and ATPase activities, but not for modification.</text>
</comment>
<evidence type="ECO:0000256" key="10">
    <source>
        <dbReference type="RuleBase" id="RU364115"/>
    </source>
</evidence>
<keyword evidence="5 10" id="KW-0680">Restriction system</keyword>
<dbReference type="InterPro" id="IPR014001">
    <property type="entry name" value="Helicase_ATP-bd"/>
</dbReference>
<dbReference type="InterPro" id="IPR055180">
    <property type="entry name" value="HsdR_RecA-like_helicase_dom_2"/>
</dbReference>
<evidence type="ECO:0000256" key="9">
    <source>
        <dbReference type="ARBA" id="ARBA00023125"/>
    </source>
</evidence>